<dbReference type="AlphaFoldDB" id="A0A1I6LLJ4"/>
<dbReference type="Gene3D" id="3.30.360.10">
    <property type="entry name" value="Dihydrodipicolinate Reductase, domain 2"/>
    <property type="match status" value="1"/>
</dbReference>
<feature type="domain" description="GFO/IDH/MocA-like oxidoreductase" evidence="4">
    <location>
        <begin position="135"/>
        <end position="249"/>
    </location>
</feature>
<accession>A0A1I6LLJ4</accession>
<dbReference type="STRING" id="1123755.SAMN05444714_0665"/>
<comment type="similarity">
    <text evidence="1">Belongs to the Gfo/Idh/MocA family.</text>
</comment>
<dbReference type="Proteomes" id="UP000198926">
    <property type="component" value="Unassembled WGS sequence"/>
</dbReference>
<sequence>MKPLRWGILGASNFARKHMAPAIHAASGAELVAIATASPASEGKLAPFQSLAPQIAVFESYEKLLAADDIDAVYIPLPNHLHVTWVQQALSAGKHALCEKPIALDAAQIDDLIAARDTAGRLAAEAFMIVHHPQFIRARALVQSGAIGKLRHVESAFTYFNDDAANIRNRPEAGGGGLRDIGVYTMGAARFVTDAEPHIITSANLEYDNGVDVFAEFGARFADFDFHSVISMRMFPRQGITFHGDKGVLTLSCPFNANVFDVAKLTLETEGQRVTTERWPAANHYVLQVENFVRSVQDGVDYPCPLEFSRGTQHMMDMVFAKGGATG</sequence>
<reference evidence="5 6" key="1">
    <citation type="submission" date="2016-10" db="EMBL/GenBank/DDBJ databases">
        <authorList>
            <person name="de Groot N.N."/>
        </authorList>
    </citation>
    <scope>NUCLEOTIDE SEQUENCE [LARGE SCALE GENOMIC DNA]</scope>
    <source>
        <strain evidence="5 6">DSM 29433</strain>
    </source>
</reference>
<dbReference type="GO" id="GO:0000166">
    <property type="term" value="F:nucleotide binding"/>
    <property type="evidence" value="ECO:0007669"/>
    <property type="project" value="InterPro"/>
</dbReference>
<dbReference type="InterPro" id="IPR000683">
    <property type="entry name" value="Gfo/Idh/MocA-like_OxRdtase_N"/>
</dbReference>
<evidence type="ECO:0000259" key="4">
    <source>
        <dbReference type="Pfam" id="PF22725"/>
    </source>
</evidence>
<dbReference type="Pfam" id="PF22725">
    <property type="entry name" value="GFO_IDH_MocA_C3"/>
    <property type="match status" value="1"/>
</dbReference>
<organism evidence="5 6">
    <name type="scientific">Yoonia litorea</name>
    <dbReference type="NCBI Taxonomy" id="1123755"/>
    <lineage>
        <taxon>Bacteria</taxon>
        <taxon>Pseudomonadati</taxon>
        <taxon>Pseudomonadota</taxon>
        <taxon>Alphaproteobacteria</taxon>
        <taxon>Rhodobacterales</taxon>
        <taxon>Paracoccaceae</taxon>
        <taxon>Yoonia</taxon>
    </lineage>
</organism>
<dbReference type="PANTHER" id="PTHR22604:SF105">
    <property type="entry name" value="TRANS-1,2-DIHYDROBENZENE-1,2-DIOL DEHYDROGENASE"/>
    <property type="match status" value="1"/>
</dbReference>
<dbReference type="InterPro" id="IPR036291">
    <property type="entry name" value="NAD(P)-bd_dom_sf"/>
</dbReference>
<dbReference type="Pfam" id="PF01408">
    <property type="entry name" value="GFO_IDH_MocA"/>
    <property type="match status" value="1"/>
</dbReference>
<keyword evidence="6" id="KW-1185">Reference proteome</keyword>
<dbReference type="SUPFAM" id="SSF51735">
    <property type="entry name" value="NAD(P)-binding Rossmann-fold domains"/>
    <property type="match status" value="1"/>
</dbReference>
<proteinExistence type="inferred from homology"/>
<evidence type="ECO:0000313" key="5">
    <source>
        <dbReference type="EMBL" id="SFS04354.1"/>
    </source>
</evidence>
<feature type="domain" description="Gfo/Idh/MocA-like oxidoreductase N-terminal" evidence="3">
    <location>
        <begin position="4"/>
        <end position="123"/>
    </location>
</feature>
<keyword evidence="2" id="KW-0560">Oxidoreductase</keyword>
<evidence type="ECO:0000259" key="3">
    <source>
        <dbReference type="Pfam" id="PF01408"/>
    </source>
</evidence>
<dbReference type="SUPFAM" id="SSF55347">
    <property type="entry name" value="Glyceraldehyde-3-phosphate dehydrogenase-like, C-terminal domain"/>
    <property type="match status" value="1"/>
</dbReference>
<dbReference type="InterPro" id="IPR055170">
    <property type="entry name" value="GFO_IDH_MocA-like_dom"/>
</dbReference>
<dbReference type="PANTHER" id="PTHR22604">
    <property type="entry name" value="OXIDOREDUCTASES"/>
    <property type="match status" value="1"/>
</dbReference>
<evidence type="ECO:0000256" key="1">
    <source>
        <dbReference type="ARBA" id="ARBA00010928"/>
    </source>
</evidence>
<evidence type="ECO:0000256" key="2">
    <source>
        <dbReference type="ARBA" id="ARBA00023002"/>
    </source>
</evidence>
<gene>
    <name evidence="5" type="ORF">SAMN05444714_0665</name>
</gene>
<dbReference type="Gene3D" id="3.40.50.720">
    <property type="entry name" value="NAD(P)-binding Rossmann-like Domain"/>
    <property type="match status" value="1"/>
</dbReference>
<dbReference type="GO" id="GO:0016491">
    <property type="term" value="F:oxidoreductase activity"/>
    <property type="evidence" value="ECO:0007669"/>
    <property type="project" value="UniProtKB-KW"/>
</dbReference>
<dbReference type="EMBL" id="FOZM01000001">
    <property type="protein sequence ID" value="SFS04354.1"/>
    <property type="molecule type" value="Genomic_DNA"/>
</dbReference>
<evidence type="ECO:0000313" key="6">
    <source>
        <dbReference type="Proteomes" id="UP000198926"/>
    </source>
</evidence>
<dbReference type="RefSeq" id="WP_090207447.1">
    <property type="nucleotide sequence ID" value="NZ_FOZM01000001.1"/>
</dbReference>
<name>A0A1I6LLJ4_9RHOB</name>
<dbReference type="InterPro" id="IPR050984">
    <property type="entry name" value="Gfo/Idh/MocA_domain"/>
</dbReference>
<dbReference type="OrthoDB" id="9815825at2"/>
<protein>
    <submittedName>
        <fullName evidence="5">Predicted dehydrogenase</fullName>
    </submittedName>
</protein>